<comment type="caution">
    <text evidence="2">The sequence shown here is derived from an EMBL/GenBank/DDBJ whole genome shotgun (WGS) entry which is preliminary data.</text>
</comment>
<dbReference type="STRING" id="999894.TDIS_2067"/>
<name>A0A179D2B9_9BACT</name>
<evidence type="ECO:0000313" key="2">
    <source>
        <dbReference type="EMBL" id="OAQ19849.1"/>
    </source>
</evidence>
<sequence>MKETCLEFLRNQKITSSHLRETICFQGKKLPKRFFYEELQRYLSEFFKSGRGIRMVALAGLRGTGKTTLLWQLADYLLRNFKEKAEGFFISLDVAYSYGFSEKDLIEGLQKIYEDLKSQRKTLVLFLDEVQYLHNWPLMLKVLYDKFKDCFIFVSGSSALYLHSTVDLATRWILRSLLPLSFREFLMIKAFLESGFEVPSFSRAEELRKTLFFSESLEELKEGLKLVEKEAQEFYKEDLPWQGLIREYILFLNLPRFIPVEEEKVLADQTFDMLQRVVYQDLRNFYPESEVVSVFKLLSQLAASDEINPERLSQDLGVSRKRIERIIKSLIEAEVLLASPPYGGTKTRVARHRKVFFLSPTLRYGILRQIFADVRPFFSKFLEDTVALYLRRLLKNGMYYLPTETQKTPDFVVETALAPVVLEVGTAKRDVSQLKLKNMRYGILLNFDLEVPEFKDKVVIFPFKWFLLM</sequence>
<evidence type="ECO:0000313" key="3">
    <source>
        <dbReference type="Proteomes" id="UP000078390"/>
    </source>
</evidence>
<dbReference type="Proteomes" id="UP000078390">
    <property type="component" value="Unassembled WGS sequence"/>
</dbReference>
<dbReference type="Gene3D" id="3.40.50.300">
    <property type="entry name" value="P-loop containing nucleotide triphosphate hydrolases"/>
    <property type="match status" value="1"/>
</dbReference>
<proteinExistence type="predicted"/>
<protein>
    <submittedName>
        <fullName evidence="2">ATPase</fullName>
    </submittedName>
</protein>
<evidence type="ECO:0000259" key="1">
    <source>
        <dbReference type="SMART" id="SM00382"/>
    </source>
</evidence>
<dbReference type="AlphaFoldDB" id="A0A179D2B9"/>
<reference evidence="2 3" key="1">
    <citation type="submission" date="2016-04" db="EMBL/GenBank/DDBJ databases">
        <title>Genome analysis of Thermosulfurimonas dismutans, the first thermophilic sulfur-disproportionating bacterium of the phylum Thermodesulfobacteria.</title>
        <authorList>
            <person name="Mardanov A.V."/>
            <person name="Beletsky A.V."/>
            <person name="Kadnikov V.V."/>
            <person name="Slobodkin A.I."/>
            <person name="Ravin N.V."/>
        </authorList>
    </citation>
    <scope>NUCLEOTIDE SEQUENCE [LARGE SCALE GENOMIC DNA]</scope>
    <source>
        <strain evidence="2 3">S95</strain>
    </source>
</reference>
<dbReference type="PANTHER" id="PTHR42990">
    <property type="entry name" value="ATPASE"/>
    <property type="match status" value="1"/>
</dbReference>
<dbReference type="EMBL" id="LWLG01000023">
    <property type="protein sequence ID" value="OAQ19849.1"/>
    <property type="molecule type" value="Genomic_DNA"/>
</dbReference>
<dbReference type="InterPro" id="IPR041682">
    <property type="entry name" value="AAA_14"/>
</dbReference>
<dbReference type="SUPFAM" id="SSF52540">
    <property type="entry name" value="P-loop containing nucleoside triphosphate hydrolases"/>
    <property type="match status" value="1"/>
</dbReference>
<dbReference type="SMART" id="SM00382">
    <property type="entry name" value="AAA"/>
    <property type="match status" value="1"/>
</dbReference>
<organism evidence="2 3">
    <name type="scientific">Thermosulfurimonas dismutans</name>
    <dbReference type="NCBI Taxonomy" id="999894"/>
    <lineage>
        <taxon>Bacteria</taxon>
        <taxon>Pseudomonadati</taxon>
        <taxon>Thermodesulfobacteriota</taxon>
        <taxon>Thermodesulfobacteria</taxon>
        <taxon>Thermodesulfobacteriales</taxon>
        <taxon>Thermodesulfobacteriaceae</taxon>
        <taxon>Thermosulfurimonas</taxon>
    </lineage>
</organism>
<keyword evidence="3" id="KW-1185">Reference proteome</keyword>
<gene>
    <name evidence="2" type="ORF">TDIS_2067</name>
</gene>
<accession>A0A179D2B9</accession>
<feature type="domain" description="AAA+ ATPase" evidence="1">
    <location>
        <begin position="52"/>
        <end position="174"/>
    </location>
</feature>
<dbReference type="PANTHER" id="PTHR42990:SF1">
    <property type="entry name" value="AAA+ ATPASE DOMAIN-CONTAINING PROTEIN"/>
    <property type="match status" value="1"/>
</dbReference>
<dbReference type="Pfam" id="PF13173">
    <property type="entry name" value="AAA_14"/>
    <property type="match status" value="1"/>
</dbReference>
<dbReference type="InterPro" id="IPR003593">
    <property type="entry name" value="AAA+_ATPase"/>
</dbReference>
<dbReference type="InterPro" id="IPR027417">
    <property type="entry name" value="P-loop_NTPase"/>
</dbReference>